<organism evidence="1 2">
    <name type="scientific">Hominisplanchenecus faecis</name>
    <dbReference type="NCBI Taxonomy" id="2885351"/>
    <lineage>
        <taxon>Bacteria</taxon>
        <taxon>Bacillati</taxon>
        <taxon>Bacillota</taxon>
        <taxon>Clostridia</taxon>
        <taxon>Lachnospirales</taxon>
        <taxon>Lachnospiraceae</taxon>
        <taxon>Hominisplanchenecus</taxon>
    </lineage>
</organism>
<name>A0ABS8EVQ6_9FIRM</name>
<keyword evidence="2" id="KW-1185">Reference proteome</keyword>
<comment type="caution">
    <text evidence="1">The sequence shown here is derived from an EMBL/GenBank/DDBJ whole genome shotgun (WGS) entry which is preliminary data.</text>
</comment>
<evidence type="ECO:0000313" key="1">
    <source>
        <dbReference type="EMBL" id="MCC2149152.1"/>
    </source>
</evidence>
<accession>A0ABS8EVQ6</accession>
<dbReference type="EMBL" id="JAJEQE010000022">
    <property type="protein sequence ID" value="MCC2149152.1"/>
    <property type="molecule type" value="Genomic_DNA"/>
</dbReference>
<dbReference type="RefSeq" id="WP_248835338.1">
    <property type="nucleotide sequence ID" value="NZ_JAJEQE010000022.1"/>
</dbReference>
<proteinExistence type="predicted"/>
<sequence length="45" mass="5220">MTIYKIGNITVHIHGNVNQKNLEEATAKFLKAVKRKQKDEKKRVV</sequence>
<reference evidence="1 2" key="1">
    <citation type="submission" date="2021-10" db="EMBL/GenBank/DDBJ databases">
        <title>Anaerobic single-cell dispensing facilitates the cultivation of human gut bacteria.</title>
        <authorList>
            <person name="Afrizal A."/>
        </authorList>
    </citation>
    <scope>NUCLEOTIDE SEQUENCE [LARGE SCALE GENOMIC DNA]</scope>
    <source>
        <strain evidence="1 2">CLA-AA-H246</strain>
    </source>
</reference>
<evidence type="ECO:0000313" key="2">
    <source>
        <dbReference type="Proteomes" id="UP001299235"/>
    </source>
</evidence>
<dbReference type="Proteomes" id="UP001299235">
    <property type="component" value="Unassembled WGS sequence"/>
</dbReference>
<protein>
    <submittedName>
        <fullName evidence="1">Uncharacterized protein</fullName>
    </submittedName>
</protein>
<gene>
    <name evidence="1" type="ORF">LKD42_07770</name>
</gene>